<feature type="domain" description="N-acetyltransferase" evidence="1">
    <location>
        <begin position="3"/>
        <end position="204"/>
    </location>
</feature>
<dbReference type="InterPro" id="IPR000182">
    <property type="entry name" value="GNAT_dom"/>
</dbReference>
<sequence>MPIDITPLSSADLPTLGSLDHDGWLHPYNPQLKHFRPALTSREAAIDWWIAKQTRRLNSPPNPNEFFVKCEDSETGKIMGYAVWVINAGEGEEEVKATWHPEGSVEREFAERFINGLWAFLGERVREKHMDLHALVVSPSHRNRGVARALLNWGTALADTLGIPTIISSLPSARGAYEKCGFGAIEVIPPNPELDDEEMMKTSAKWRELRSEDLSGWLMWRGVGRDWREGDEVPWKV</sequence>
<evidence type="ECO:0000313" key="2">
    <source>
        <dbReference type="EMBL" id="PVH93900.1"/>
    </source>
</evidence>
<keyword evidence="3" id="KW-1185">Reference proteome</keyword>
<dbReference type="GO" id="GO:0016747">
    <property type="term" value="F:acyltransferase activity, transferring groups other than amino-acyl groups"/>
    <property type="evidence" value="ECO:0007669"/>
    <property type="project" value="InterPro"/>
</dbReference>
<dbReference type="InterPro" id="IPR016181">
    <property type="entry name" value="Acyl_CoA_acyltransferase"/>
</dbReference>
<dbReference type="EMBL" id="KZ805561">
    <property type="protein sequence ID" value="PVH93900.1"/>
    <property type="molecule type" value="Genomic_DNA"/>
</dbReference>
<accession>A0A2V1D740</accession>
<name>A0A2V1D740_9PLEO</name>
<dbReference type="AlphaFoldDB" id="A0A2V1D740"/>
<dbReference type="InterPro" id="IPR052523">
    <property type="entry name" value="Trichothecene_AcTrans"/>
</dbReference>
<dbReference type="PANTHER" id="PTHR42791">
    <property type="entry name" value="GNAT FAMILY ACETYLTRANSFERASE"/>
    <property type="match status" value="1"/>
</dbReference>
<dbReference type="CDD" id="cd04301">
    <property type="entry name" value="NAT_SF"/>
    <property type="match status" value="1"/>
</dbReference>
<gene>
    <name evidence="2" type="ORF">DM02DRAFT_661525</name>
</gene>
<dbReference type="PROSITE" id="PS51186">
    <property type="entry name" value="GNAT"/>
    <property type="match status" value="1"/>
</dbReference>
<dbReference type="OrthoDB" id="2115692at2759"/>
<proteinExistence type="predicted"/>
<protein>
    <recommendedName>
        <fullName evidence="1">N-acetyltransferase domain-containing protein</fullName>
    </recommendedName>
</protein>
<evidence type="ECO:0000259" key="1">
    <source>
        <dbReference type="PROSITE" id="PS51186"/>
    </source>
</evidence>
<organism evidence="2 3">
    <name type="scientific">Periconia macrospinosa</name>
    <dbReference type="NCBI Taxonomy" id="97972"/>
    <lineage>
        <taxon>Eukaryota</taxon>
        <taxon>Fungi</taxon>
        <taxon>Dikarya</taxon>
        <taxon>Ascomycota</taxon>
        <taxon>Pezizomycotina</taxon>
        <taxon>Dothideomycetes</taxon>
        <taxon>Pleosporomycetidae</taxon>
        <taxon>Pleosporales</taxon>
        <taxon>Massarineae</taxon>
        <taxon>Periconiaceae</taxon>
        <taxon>Periconia</taxon>
    </lineage>
</organism>
<dbReference type="PANTHER" id="PTHR42791:SF1">
    <property type="entry name" value="N-ACETYLTRANSFERASE DOMAIN-CONTAINING PROTEIN"/>
    <property type="match status" value="1"/>
</dbReference>
<dbReference type="Pfam" id="PF00583">
    <property type="entry name" value="Acetyltransf_1"/>
    <property type="match status" value="1"/>
</dbReference>
<dbReference type="Gene3D" id="3.40.630.30">
    <property type="match status" value="1"/>
</dbReference>
<evidence type="ECO:0000313" key="3">
    <source>
        <dbReference type="Proteomes" id="UP000244855"/>
    </source>
</evidence>
<dbReference type="Proteomes" id="UP000244855">
    <property type="component" value="Unassembled WGS sequence"/>
</dbReference>
<reference evidence="2 3" key="1">
    <citation type="journal article" date="2018" name="Sci. Rep.">
        <title>Comparative genomics provides insights into the lifestyle and reveals functional heterogeneity of dark septate endophytic fungi.</title>
        <authorList>
            <person name="Knapp D.G."/>
            <person name="Nemeth J.B."/>
            <person name="Barry K."/>
            <person name="Hainaut M."/>
            <person name="Henrissat B."/>
            <person name="Johnson J."/>
            <person name="Kuo A."/>
            <person name="Lim J.H.P."/>
            <person name="Lipzen A."/>
            <person name="Nolan M."/>
            <person name="Ohm R.A."/>
            <person name="Tamas L."/>
            <person name="Grigoriev I.V."/>
            <person name="Spatafora J.W."/>
            <person name="Nagy L.G."/>
            <person name="Kovacs G.M."/>
        </authorList>
    </citation>
    <scope>NUCLEOTIDE SEQUENCE [LARGE SCALE GENOMIC DNA]</scope>
    <source>
        <strain evidence="2 3">DSE2036</strain>
    </source>
</reference>
<dbReference type="SUPFAM" id="SSF55729">
    <property type="entry name" value="Acyl-CoA N-acyltransferases (Nat)"/>
    <property type="match status" value="1"/>
</dbReference>